<proteinExistence type="predicted"/>
<protein>
    <submittedName>
        <fullName evidence="2">Uncharacterized protein</fullName>
    </submittedName>
</protein>
<feature type="transmembrane region" description="Helical" evidence="1">
    <location>
        <begin position="12"/>
        <end position="32"/>
    </location>
</feature>
<organism evidence="2 3">
    <name type="scientific">Hanamia caeni</name>
    <dbReference type="NCBI Taxonomy" id="2294116"/>
    <lineage>
        <taxon>Bacteria</taxon>
        <taxon>Pseudomonadati</taxon>
        <taxon>Bacteroidota</taxon>
        <taxon>Chitinophagia</taxon>
        <taxon>Chitinophagales</taxon>
        <taxon>Chitinophagaceae</taxon>
        <taxon>Hanamia</taxon>
    </lineage>
</organism>
<evidence type="ECO:0000313" key="2">
    <source>
        <dbReference type="EMBL" id="RNI36677.1"/>
    </source>
</evidence>
<dbReference type="Proteomes" id="UP000267223">
    <property type="component" value="Unassembled WGS sequence"/>
</dbReference>
<keyword evidence="1" id="KW-0472">Membrane</keyword>
<gene>
    <name evidence="2" type="ORF">EFY79_10130</name>
</gene>
<evidence type="ECO:0000256" key="1">
    <source>
        <dbReference type="SAM" id="Phobius"/>
    </source>
</evidence>
<name>A0A3M9NH85_9BACT</name>
<keyword evidence="1" id="KW-1133">Transmembrane helix</keyword>
<dbReference type="AlphaFoldDB" id="A0A3M9NH85"/>
<dbReference type="EMBL" id="RJJR01000007">
    <property type="protein sequence ID" value="RNI36677.1"/>
    <property type="molecule type" value="Genomic_DNA"/>
</dbReference>
<accession>A0A3M9NH85</accession>
<dbReference type="OrthoDB" id="1525374at2"/>
<dbReference type="RefSeq" id="WP_123120595.1">
    <property type="nucleotide sequence ID" value="NZ_RJJR01000007.1"/>
</dbReference>
<keyword evidence="1" id="KW-0812">Transmembrane</keyword>
<sequence length="65" mass="7355">MKSEIILKSKMSKMLSLLTVVLGIVLLIYMIMVEDEPGALPLLLIVTGVVWFIISRNQIKKKVQQ</sequence>
<comment type="caution">
    <text evidence="2">The sequence shown here is derived from an EMBL/GenBank/DDBJ whole genome shotgun (WGS) entry which is preliminary data.</text>
</comment>
<reference evidence="2 3" key="1">
    <citation type="submission" date="2018-11" db="EMBL/GenBank/DDBJ databases">
        <title>Draft genome sequence of Ferruginibacter sp. BO-59.</title>
        <authorList>
            <person name="Im W.T."/>
        </authorList>
    </citation>
    <scope>NUCLEOTIDE SEQUENCE [LARGE SCALE GENOMIC DNA]</scope>
    <source>
        <strain evidence="2 3">BO-59</strain>
    </source>
</reference>
<evidence type="ECO:0000313" key="3">
    <source>
        <dbReference type="Proteomes" id="UP000267223"/>
    </source>
</evidence>
<feature type="transmembrane region" description="Helical" evidence="1">
    <location>
        <begin position="38"/>
        <end position="54"/>
    </location>
</feature>
<keyword evidence="3" id="KW-1185">Reference proteome</keyword>